<evidence type="ECO:0000313" key="5">
    <source>
        <dbReference type="EMBL" id="QFI77288.1"/>
    </source>
</evidence>
<accession>A0A5P6PGK2</accession>
<dbReference type="Gene3D" id="3.40.50.150">
    <property type="entry name" value="Vaccinia Virus protein VP39"/>
    <property type="match status" value="1"/>
</dbReference>
<name>A0A5P6PGK2_9BRAD</name>
<evidence type="ECO:0000256" key="3">
    <source>
        <dbReference type="ARBA" id="ARBA00022691"/>
    </source>
</evidence>
<dbReference type="OrthoDB" id="9765084at2"/>
<dbReference type="InterPro" id="IPR041698">
    <property type="entry name" value="Methyltransf_25"/>
</dbReference>
<evidence type="ECO:0000256" key="1">
    <source>
        <dbReference type="ARBA" id="ARBA00022603"/>
    </source>
</evidence>
<evidence type="ECO:0000259" key="4">
    <source>
        <dbReference type="Pfam" id="PF13649"/>
    </source>
</evidence>
<evidence type="ECO:0000256" key="2">
    <source>
        <dbReference type="ARBA" id="ARBA00022679"/>
    </source>
</evidence>
<keyword evidence="1 5" id="KW-0489">Methyltransferase</keyword>
<proteinExistence type="predicted"/>
<dbReference type="Pfam" id="PF13649">
    <property type="entry name" value="Methyltransf_25"/>
    <property type="match status" value="1"/>
</dbReference>
<dbReference type="CDD" id="cd02440">
    <property type="entry name" value="AdoMet_MTases"/>
    <property type="match status" value="1"/>
</dbReference>
<dbReference type="GO" id="GO:0032259">
    <property type="term" value="P:methylation"/>
    <property type="evidence" value="ECO:0007669"/>
    <property type="project" value="UniProtKB-KW"/>
</dbReference>
<dbReference type="AlphaFoldDB" id="A0A5P6PGK2"/>
<sequence length="210" mass="23091">MNSDADNIVGLYRRHAAAWLRQRGRELTERKWLDRFVALLPAKPKVLDIGCGPGEPIARYLLETGCVVTGIDAAPEMIDIAKGSLPDATWLVSDMRSLTLNATFDGLLAWNSFFHLNPEDQRRMFPVFRRHAAGGAALMFTSGPSFGEAIGSFEGEPLYHASLDATEYRQLLDDSGFDVVDHAVEDPECGRLTIWLGRLRNAASPASVSS</sequence>
<dbReference type="KEGG" id="bbet:F8237_24080"/>
<dbReference type="EMBL" id="CP044543">
    <property type="protein sequence ID" value="QFI77288.1"/>
    <property type="molecule type" value="Genomic_DNA"/>
</dbReference>
<dbReference type="Proteomes" id="UP000325641">
    <property type="component" value="Chromosome"/>
</dbReference>
<protein>
    <submittedName>
        <fullName evidence="5">Class I SAM-dependent methyltransferase</fullName>
    </submittedName>
</protein>
<dbReference type="GO" id="GO:0008168">
    <property type="term" value="F:methyltransferase activity"/>
    <property type="evidence" value="ECO:0007669"/>
    <property type="project" value="UniProtKB-KW"/>
</dbReference>
<keyword evidence="3" id="KW-0949">S-adenosyl-L-methionine</keyword>
<gene>
    <name evidence="5" type="ORF">F8237_24080</name>
</gene>
<organism evidence="5 6">
    <name type="scientific">Bradyrhizobium betae</name>
    <dbReference type="NCBI Taxonomy" id="244734"/>
    <lineage>
        <taxon>Bacteria</taxon>
        <taxon>Pseudomonadati</taxon>
        <taxon>Pseudomonadota</taxon>
        <taxon>Alphaproteobacteria</taxon>
        <taxon>Hyphomicrobiales</taxon>
        <taxon>Nitrobacteraceae</taxon>
        <taxon>Bradyrhizobium</taxon>
    </lineage>
</organism>
<dbReference type="SUPFAM" id="SSF53335">
    <property type="entry name" value="S-adenosyl-L-methionine-dependent methyltransferases"/>
    <property type="match status" value="1"/>
</dbReference>
<reference evidence="6" key="1">
    <citation type="submission" date="2019-10" db="EMBL/GenBank/DDBJ databases">
        <title>Complete Genome Sequence of Bradyrhizobium betae type strain PL7HG1T.</title>
        <authorList>
            <person name="Bromfield E.S.P."/>
            <person name="Cloutier S."/>
        </authorList>
    </citation>
    <scope>NUCLEOTIDE SEQUENCE [LARGE SCALE GENOMIC DNA]</scope>
    <source>
        <strain evidence="6">PL7HG1</strain>
    </source>
</reference>
<keyword evidence="2 5" id="KW-0808">Transferase</keyword>
<feature type="domain" description="Methyltransferase" evidence="4">
    <location>
        <begin position="46"/>
        <end position="131"/>
    </location>
</feature>
<dbReference type="PANTHER" id="PTHR43464:SF19">
    <property type="entry name" value="UBIQUINONE BIOSYNTHESIS O-METHYLTRANSFERASE, MITOCHONDRIAL"/>
    <property type="match status" value="1"/>
</dbReference>
<dbReference type="InterPro" id="IPR029063">
    <property type="entry name" value="SAM-dependent_MTases_sf"/>
</dbReference>
<evidence type="ECO:0000313" key="6">
    <source>
        <dbReference type="Proteomes" id="UP000325641"/>
    </source>
</evidence>
<dbReference type="PANTHER" id="PTHR43464">
    <property type="entry name" value="METHYLTRANSFERASE"/>
    <property type="match status" value="1"/>
</dbReference>